<keyword evidence="2" id="KW-0812">Transmembrane</keyword>
<accession>A0A2U1P0J2</accession>
<sequence>MAIAAALVIVPIGVLFFVSGLIVNLIQAIIFVIVRPFSKSLFRRYTVDQFPLYDSAEDEPLDKVNKITDTTMQEASITVKTEYAGVNNGIEDNDNASFSESASGATVGNDKCVVEEKKNGGQHAMVVSGPSPIGEFNNGTGKASAKRGAKRNPNRKQKLSGRKQVNGKRVAQLFASKKVQDELIRCEEERNEATMKLDSVYDEIRPAIEERERDSLDSLPTNVAEKWIECLNNNPLQDLGTLCDTMTCSKF</sequence>
<dbReference type="STRING" id="35608.A0A2U1P0J2"/>
<evidence type="ECO:0000256" key="2">
    <source>
        <dbReference type="SAM" id="Phobius"/>
    </source>
</evidence>
<keyword evidence="2" id="KW-1133">Transmembrane helix</keyword>
<feature type="region of interest" description="Disordered" evidence="1">
    <location>
        <begin position="127"/>
        <end position="163"/>
    </location>
</feature>
<keyword evidence="2" id="KW-0472">Membrane</keyword>
<feature type="compositionally biased region" description="Basic residues" evidence="1">
    <location>
        <begin position="144"/>
        <end position="161"/>
    </location>
</feature>
<dbReference type="OrthoDB" id="2422440at2759"/>
<evidence type="ECO:0000313" key="4">
    <source>
        <dbReference type="Proteomes" id="UP000245207"/>
    </source>
</evidence>
<organism evidence="3 4">
    <name type="scientific">Artemisia annua</name>
    <name type="common">Sweet wormwood</name>
    <dbReference type="NCBI Taxonomy" id="35608"/>
    <lineage>
        <taxon>Eukaryota</taxon>
        <taxon>Viridiplantae</taxon>
        <taxon>Streptophyta</taxon>
        <taxon>Embryophyta</taxon>
        <taxon>Tracheophyta</taxon>
        <taxon>Spermatophyta</taxon>
        <taxon>Magnoliopsida</taxon>
        <taxon>eudicotyledons</taxon>
        <taxon>Gunneridae</taxon>
        <taxon>Pentapetalae</taxon>
        <taxon>asterids</taxon>
        <taxon>campanulids</taxon>
        <taxon>Asterales</taxon>
        <taxon>Asteraceae</taxon>
        <taxon>Asteroideae</taxon>
        <taxon>Anthemideae</taxon>
        <taxon>Artemisiinae</taxon>
        <taxon>Artemisia</taxon>
    </lineage>
</organism>
<dbReference type="EMBL" id="PKPP01001880">
    <property type="protein sequence ID" value="PWA79261.1"/>
    <property type="molecule type" value="Genomic_DNA"/>
</dbReference>
<feature type="transmembrane region" description="Helical" evidence="2">
    <location>
        <begin position="6"/>
        <end position="34"/>
    </location>
</feature>
<protein>
    <submittedName>
        <fullName evidence="3">AWS-like protein</fullName>
    </submittedName>
</protein>
<dbReference type="AlphaFoldDB" id="A0A2U1P0J2"/>
<reference evidence="3 4" key="1">
    <citation type="journal article" date="2018" name="Mol. Plant">
        <title>The genome of Artemisia annua provides insight into the evolution of Asteraceae family and artemisinin biosynthesis.</title>
        <authorList>
            <person name="Shen Q."/>
            <person name="Zhang L."/>
            <person name="Liao Z."/>
            <person name="Wang S."/>
            <person name="Yan T."/>
            <person name="Shi P."/>
            <person name="Liu M."/>
            <person name="Fu X."/>
            <person name="Pan Q."/>
            <person name="Wang Y."/>
            <person name="Lv Z."/>
            <person name="Lu X."/>
            <person name="Zhang F."/>
            <person name="Jiang W."/>
            <person name="Ma Y."/>
            <person name="Chen M."/>
            <person name="Hao X."/>
            <person name="Li L."/>
            <person name="Tang Y."/>
            <person name="Lv G."/>
            <person name="Zhou Y."/>
            <person name="Sun X."/>
            <person name="Brodelius P.E."/>
            <person name="Rose J.K.C."/>
            <person name="Tang K."/>
        </authorList>
    </citation>
    <scope>NUCLEOTIDE SEQUENCE [LARGE SCALE GENOMIC DNA]</scope>
    <source>
        <strain evidence="4">cv. Huhao1</strain>
        <tissue evidence="3">Leaf</tissue>
    </source>
</reference>
<evidence type="ECO:0000256" key="1">
    <source>
        <dbReference type="SAM" id="MobiDB-lite"/>
    </source>
</evidence>
<name>A0A2U1P0J2_ARTAN</name>
<keyword evidence="4" id="KW-1185">Reference proteome</keyword>
<evidence type="ECO:0000313" key="3">
    <source>
        <dbReference type="EMBL" id="PWA79261.1"/>
    </source>
</evidence>
<dbReference type="Proteomes" id="UP000245207">
    <property type="component" value="Unassembled WGS sequence"/>
</dbReference>
<proteinExistence type="predicted"/>
<comment type="caution">
    <text evidence="3">The sequence shown here is derived from an EMBL/GenBank/DDBJ whole genome shotgun (WGS) entry which is preliminary data.</text>
</comment>
<gene>
    <name evidence="3" type="ORF">CTI12_AA176240</name>
</gene>